<dbReference type="Proteomes" id="UP000503336">
    <property type="component" value="Chromosome"/>
</dbReference>
<feature type="domain" description="Enoyl reductase (ER)" evidence="2">
    <location>
        <begin position="15"/>
        <end position="340"/>
    </location>
</feature>
<sequence length="343" mass="35967">MPVNQEILLKAYPVGTPTVDTFSIREAATPALPAGGVVLKLLWLSVDPYMRGRMSDAKSYAAPFKPGEPVYSGGVAEVIESDNPKLPVGALVMGMMNWARVQAHSGADLTVLDPAQGWGTKLSPSLALGALGMPGFTAWVGLNIHGRPKEGETIVVSAATGAVGSMVCQLAKRKGLRVVGVAGGAEKCAYAVETLGCDACVDHLDPDLKKNLAAACPNGVDIYFENVAGATLAAVMPLMNFFSRIPLCGMISQYNAMTGGGEGPDRSAALWRAILVNRIAVRGFIVFDHAEKQGEFLKEVAPLVASGEIKTRETVSEGLEKAPEAFLSLLKGTNFGKAIVKVA</sequence>
<keyword evidence="1" id="KW-0560">Oxidoreductase</keyword>
<dbReference type="FunFam" id="3.40.50.720:FF:000121">
    <property type="entry name" value="Prostaglandin reductase 2"/>
    <property type="match status" value="1"/>
</dbReference>
<dbReference type="SMART" id="SM00829">
    <property type="entry name" value="PKS_ER"/>
    <property type="match status" value="1"/>
</dbReference>
<dbReference type="Pfam" id="PF16884">
    <property type="entry name" value="ADH_N_2"/>
    <property type="match status" value="1"/>
</dbReference>
<dbReference type="KEGG" id="hdh:G5B40_13430"/>
<reference evidence="3 4" key="1">
    <citation type="submission" date="2020-02" db="EMBL/GenBank/DDBJ databases">
        <title>complete genome sequence of Rhodobacteraceae bacterium.</title>
        <authorList>
            <person name="Park J."/>
            <person name="Kim Y.-S."/>
            <person name="Kim K.-H."/>
        </authorList>
    </citation>
    <scope>NUCLEOTIDE SEQUENCE [LARGE SCALE GENOMIC DNA]</scope>
    <source>
        <strain evidence="3 4">RR4-56</strain>
    </source>
</reference>
<keyword evidence="4" id="KW-1185">Reference proteome</keyword>
<dbReference type="AlphaFoldDB" id="A0A7L5BWU9"/>
<dbReference type="SUPFAM" id="SSF50129">
    <property type="entry name" value="GroES-like"/>
    <property type="match status" value="1"/>
</dbReference>
<proteinExistence type="predicted"/>
<dbReference type="CDD" id="cd05288">
    <property type="entry name" value="PGDH"/>
    <property type="match status" value="1"/>
</dbReference>
<dbReference type="GO" id="GO:0016628">
    <property type="term" value="F:oxidoreductase activity, acting on the CH-CH group of donors, NAD or NADP as acceptor"/>
    <property type="evidence" value="ECO:0007669"/>
    <property type="project" value="InterPro"/>
</dbReference>
<evidence type="ECO:0000313" key="3">
    <source>
        <dbReference type="EMBL" id="QIE56375.1"/>
    </source>
</evidence>
<protein>
    <submittedName>
        <fullName evidence="3">NADP-dependent oxidoreductase</fullName>
    </submittedName>
</protein>
<dbReference type="PANTHER" id="PTHR43205:SF7">
    <property type="entry name" value="PROSTAGLANDIN REDUCTASE 1"/>
    <property type="match status" value="1"/>
</dbReference>
<accession>A0A7L5BWU9</accession>
<evidence type="ECO:0000259" key="2">
    <source>
        <dbReference type="SMART" id="SM00829"/>
    </source>
</evidence>
<dbReference type="InterPro" id="IPR020843">
    <property type="entry name" value="ER"/>
</dbReference>
<gene>
    <name evidence="3" type="ORF">G5B40_13430</name>
</gene>
<organism evidence="3 4">
    <name type="scientific">Pikeienuella piscinae</name>
    <dbReference type="NCBI Taxonomy" id="2748098"/>
    <lineage>
        <taxon>Bacteria</taxon>
        <taxon>Pseudomonadati</taxon>
        <taxon>Pseudomonadota</taxon>
        <taxon>Alphaproteobacteria</taxon>
        <taxon>Rhodobacterales</taxon>
        <taxon>Paracoccaceae</taxon>
        <taxon>Pikeienuella</taxon>
    </lineage>
</organism>
<dbReference type="InterPro" id="IPR011032">
    <property type="entry name" value="GroES-like_sf"/>
</dbReference>
<dbReference type="SUPFAM" id="SSF51735">
    <property type="entry name" value="NAD(P)-binding Rossmann-fold domains"/>
    <property type="match status" value="1"/>
</dbReference>
<evidence type="ECO:0000256" key="1">
    <source>
        <dbReference type="ARBA" id="ARBA00023002"/>
    </source>
</evidence>
<dbReference type="PANTHER" id="PTHR43205">
    <property type="entry name" value="PROSTAGLANDIN REDUCTASE"/>
    <property type="match status" value="1"/>
</dbReference>
<dbReference type="Gene3D" id="3.90.180.10">
    <property type="entry name" value="Medium-chain alcohol dehydrogenases, catalytic domain"/>
    <property type="match status" value="1"/>
</dbReference>
<dbReference type="InterPro" id="IPR045010">
    <property type="entry name" value="MDR_fam"/>
</dbReference>
<dbReference type="InterPro" id="IPR013149">
    <property type="entry name" value="ADH-like_C"/>
</dbReference>
<dbReference type="Pfam" id="PF00107">
    <property type="entry name" value="ADH_zinc_N"/>
    <property type="match status" value="1"/>
</dbReference>
<dbReference type="InterPro" id="IPR041694">
    <property type="entry name" value="ADH_N_2"/>
</dbReference>
<dbReference type="EMBL" id="CP049056">
    <property type="protein sequence ID" value="QIE56375.1"/>
    <property type="molecule type" value="Genomic_DNA"/>
</dbReference>
<dbReference type="RefSeq" id="WP_165099539.1">
    <property type="nucleotide sequence ID" value="NZ_CP049056.1"/>
</dbReference>
<evidence type="ECO:0000313" key="4">
    <source>
        <dbReference type="Proteomes" id="UP000503336"/>
    </source>
</evidence>
<dbReference type="Gene3D" id="3.40.50.720">
    <property type="entry name" value="NAD(P)-binding Rossmann-like Domain"/>
    <property type="match status" value="1"/>
</dbReference>
<dbReference type="InterPro" id="IPR036291">
    <property type="entry name" value="NAD(P)-bd_dom_sf"/>
</dbReference>
<name>A0A7L5BWU9_9RHOB</name>